<evidence type="ECO:0000256" key="6">
    <source>
        <dbReference type="ARBA" id="ARBA00022989"/>
    </source>
</evidence>
<dbReference type="RefSeq" id="WP_085868872.1">
    <property type="nucleotide sequence ID" value="NZ_FWFQ01000015.1"/>
</dbReference>
<organism evidence="11 12">
    <name type="scientific">Pseudoruegeria aquimaris</name>
    <dbReference type="NCBI Taxonomy" id="393663"/>
    <lineage>
        <taxon>Bacteria</taxon>
        <taxon>Pseudomonadati</taxon>
        <taxon>Pseudomonadota</taxon>
        <taxon>Alphaproteobacteria</taxon>
        <taxon>Rhodobacterales</taxon>
        <taxon>Roseobacteraceae</taxon>
        <taxon>Pseudoruegeria</taxon>
    </lineage>
</organism>
<dbReference type="GO" id="GO:0015093">
    <property type="term" value="F:ferrous iron transmembrane transporter activity"/>
    <property type="evidence" value="ECO:0007669"/>
    <property type="project" value="TreeGrafter"/>
</dbReference>
<keyword evidence="3" id="KW-0813">Transport</keyword>
<feature type="domain" description="Cation efflux protein cytoplasmic" evidence="10">
    <location>
        <begin position="215"/>
        <end position="290"/>
    </location>
</feature>
<dbReference type="GO" id="GO:0005886">
    <property type="term" value="C:plasma membrane"/>
    <property type="evidence" value="ECO:0007669"/>
    <property type="project" value="TreeGrafter"/>
</dbReference>
<feature type="transmembrane region" description="Helical" evidence="8">
    <location>
        <begin position="85"/>
        <end position="107"/>
    </location>
</feature>
<evidence type="ECO:0000256" key="2">
    <source>
        <dbReference type="ARBA" id="ARBA00008114"/>
    </source>
</evidence>
<evidence type="ECO:0000256" key="1">
    <source>
        <dbReference type="ARBA" id="ARBA00004141"/>
    </source>
</evidence>
<gene>
    <name evidence="11" type="primary">fieF</name>
    <name evidence="11" type="ORF">PSA7680_02318</name>
</gene>
<dbReference type="InterPro" id="IPR002524">
    <property type="entry name" value="Cation_efflux"/>
</dbReference>
<dbReference type="PANTHER" id="PTHR43840:SF41">
    <property type="entry name" value="CATION-EFFLUX PUMP FIEF"/>
    <property type="match status" value="1"/>
</dbReference>
<dbReference type="GO" id="GO:0006882">
    <property type="term" value="P:intracellular zinc ion homeostasis"/>
    <property type="evidence" value="ECO:0007669"/>
    <property type="project" value="TreeGrafter"/>
</dbReference>
<keyword evidence="5 8" id="KW-0812">Transmembrane</keyword>
<keyword evidence="6 8" id="KW-1133">Transmembrane helix</keyword>
<dbReference type="PANTHER" id="PTHR43840">
    <property type="entry name" value="MITOCHONDRIAL METAL TRANSPORTER 1-RELATED"/>
    <property type="match status" value="1"/>
</dbReference>
<feature type="domain" description="Cation efflux protein transmembrane" evidence="9">
    <location>
        <begin position="15"/>
        <end position="210"/>
    </location>
</feature>
<evidence type="ECO:0000313" key="12">
    <source>
        <dbReference type="Proteomes" id="UP000193409"/>
    </source>
</evidence>
<dbReference type="EMBL" id="FWFQ01000015">
    <property type="protein sequence ID" value="SLN45345.1"/>
    <property type="molecule type" value="Genomic_DNA"/>
</dbReference>
<dbReference type="GO" id="GO:0015086">
    <property type="term" value="F:cadmium ion transmembrane transporter activity"/>
    <property type="evidence" value="ECO:0007669"/>
    <property type="project" value="TreeGrafter"/>
</dbReference>
<dbReference type="OrthoDB" id="9806522at2"/>
<evidence type="ECO:0000259" key="10">
    <source>
        <dbReference type="Pfam" id="PF16916"/>
    </source>
</evidence>
<keyword evidence="7 8" id="KW-0472">Membrane</keyword>
<proteinExistence type="inferred from homology"/>
<dbReference type="GO" id="GO:0015341">
    <property type="term" value="F:zinc efflux antiporter activity"/>
    <property type="evidence" value="ECO:0007669"/>
    <property type="project" value="TreeGrafter"/>
</dbReference>
<feature type="transmembrane region" description="Helical" evidence="8">
    <location>
        <begin position="161"/>
        <end position="179"/>
    </location>
</feature>
<feature type="transmembrane region" description="Helical" evidence="8">
    <location>
        <begin position="12"/>
        <end position="35"/>
    </location>
</feature>
<dbReference type="InterPro" id="IPR058533">
    <property type="entry name" value="Cation_efflux_TM"/>
</dbReference>
<dbReference type="SUPFAM" id="SSF161111">
    <property type="entry name" value="Cation efflux protein transmembrane domain-like"/>
    <property type="match status" value="1"/>
</dbReference>
<dbReference type="AlphaFoldDB" id="A0A1Y5SPJ1"/>
<dbReference type="Gene3D" id="3.30.70.1350">
    <property type="entry name" value="Cation efflux protein, cytoplasmic domain"/>
    <property type="match status" value="1"/>
</dbReference>
<dbReference type="Pfam" id="PF16916">
    <property type="entry name" value="ZT_dimer"/>
    <property type="match status" value="1"/>
</dbReference>
<evidence type="ECO:0000259" key="9">
    <source>
        <dbReference type="Pfam" id="PF01545"/>
    </source>
</evidence>
<dbReference type="NCBIfam" id="TIGR01297">
    <property type="entry name" value="CDF"/>
    <property type="match status" value="1"/>
</dbReference>
<evidence type="ECO:0000313" key="11">
    <source>
        <dbReference type="EMBL" id="SLN45345.1"/>
    </source>
</evidence>
<evidence type="ECO:0000256" key="8">
    <source>
        <dbReference type="SAM" id="Phobius"/>
    </source>
</evidence>
<evidence type="ECO:0000256" key="7">
    <source>
        <dbReference type="ARBA" id="ARBA00023136"/>
    </source>
</evidence>
<evidence type="ECO:0000256" key="4">
    <source>
        <dbReference type="ARBA" id="ARBA00022475"/>
    </source>
</evidence>
<comment type="subcellular location">
    <subcellularLocation>
        <location evidence="1">Membrane</location>
        <topology evidence="1">Multi-pass membrane protein</topology>
    </subcellularLocation>
</comment>
<evidence type="ECO:0000256" key="3">
    <source>
        <dbReference type="ARBA" id="ARBA00022448"/>
    </source>
</evidence>
<dbReference type="InterPro" id="IPR050291">
    <property type="entry name" value="CDF_Transporter"/>
</dbReference>
<keyword evidence="4" id="KW-1003">Cell membrane</keyword>
<protein>
    <submittedName>
        <fullName evidence="11">Ferrous-iron efflux pump FieF</fullName>
    </submittedName>
</protein>
<sequence length="292" mass="30694">MQHQERNRLGAWAGIASTAVALVLVALKLWALAATGSLSVASSLTDSALDLLMSLGALAAILYAQRPPDEDHAFGHSSAEDLAALGQSAFILVAAGLIGVAAVRRLLSEAPPALTQETTGMIVMAVSVALALALVLFQRFVVSRTGNRVVAADSLHYMSDLVPNIGAIVALFAAARFGLNHLDSVIAIATAAMLVASALHIGKGAWDALMDRAADPALVAEVERIVDGWPGVHGHHDLRSRSAGSKVFINLHIEVDGRLPLFEAHEIGASLKREICTRFPEVDLIIHKDPAP</sequence>
<comment type="similarity">
    <text evidence="2">Belongs to the cation diffusion facilitator (CDF) transporter (TC 2.A.4) family.</text>
</comment>
<accession>A0A1Y5SPJ1</accession>
<dbReference type="InterPro" id="IPR027470">
    <property type="entry name" value="Cation_efflux_CTD"/>
</dbReference>
<keyword evidence="12" id="KW-1185">Reference proteome</keyword>
<dbReference type="InterPro" id="IPR027469">
    <property type="entry name" value="Cation_efflux_TMD_sf"/>
</dbReference>
<feature type="transmembrane region" description="Helical" evidence="8">
    <location>
        <begin position="185"/>
        <end position="202"/>
    </location>
</feature>
<dbReference type="InterPro" id="IPR036837">
    <property type="entry name" value="Cation_efflux_CTD_sf"/>
</dbReference>
<dbReference type="Pfam" id="PF01545">
    <property type="entry name" value="Cation_efflux"/>
    <property type="match status" value="1"/>
</dbReference>
<name>A0A1Y5SPJ1_9RHOB</name>
<evidence type="ECO:0000256" key="5">
    <source>
        <dbReference type="ARBA" id="ARBA00022692"/>
    </source>
</evidence>
<dbReference type="Gene3D" id="1.20.1510.10">
    <property type="entry name" value="Cation efflux protein transmembrane domain"/>
    <property type="match status" value="1"/>
</dbReference>
<dbReference type="Proteomes" id="UP000193409">
    <property type="component" value="Unassembled WGS sequence"/>
</dbReference>
<reference evidence="11 12" key="1">
    <citation type="submission" date="2017-03" db="EMBL/GenBank/DDBJ databases">
        <authorList>
            <person name="Afonso C.L."/>
            <person name="Miller P.J."/>
            <person name="Scott M.A."/>
            <person name="Spackman E."/>
            <person name="Goraichik I."/>
            <person name="Dimitrov K.M."/>
            <person name="Suarez D.L."/>
            <person name="Swayne D.E."/>
        </authorList>
    </citation>
    <scope>NUCLEOTIDE SEQUENCE [LARGE SCALE GENOMIC DNA]</scope>
    <source>
        <strain evidence="11 12">CECT 7680</strain>
    </source>
</reference>
<dbReference type="SUPFAM" id="SSF160240">
    <property type="entry name" value="Cation efflux protein cytoplasmic domain-like"/>
    <property type="match status" value="1"/>
</dbReference>
<feature type="transmembrane region" description="Helical" evidence="8">
    <location>
        <begin position="119"/>
        <end position="141"/>
    </location>
</feature>